<reference evidence="7" key="1">
    <citation type="submission" date="2022-07" db="EMBL/GenBank/DDBJ databases">
        <title>Phylogenomic reconstructions and comparative analyses of Kickxellomycotina fungi.</title>
        <authorList>
            <person name="Reynolds N.K."/>
            <person name="Stajich J.E."/>
            <person name="Barry K."/>
            <person name="Grigoriev I.V."/>
            <person name="Crous P."/>
            <person name="Smith M.E."/>
        </authorList>
    </citation>
    <scope>NUCLEOTIDE SEQUENCE</scope>
    <source>
        <strain evidence="7">NRRL 3115</strain>
    </source>
</reference>
<evidence type="ECO:0000313" key="7">
    <source>
        <dbReference type="EMBL" id="KAJ2678103.1"/>
    </source>
</evidence>
<evidence type="ECO:0000256" key="3">
    <source>
        <dbReference type="ARBA" id="ARBA00022737"/>
    </source>
</evidence>
<dbReference type="InterPro" id="IPR049092">
    <property type="entry name" value="MIOS_a-sol"/>
</dbReference>
<feature type="region of interest" description="Disordered" evidence="4">
    <location>
        <begin position="163"/>
        <end position="188"/>
    </location>
</feature>
<dbReference type="PANTHER" id="PTHR16453:SF9">
    <property type="entry name" value="GATOR COMPLEX PROTEIN MIOS"/>
    <property type="match status" value="1"/>
</dbReference>
<evidence type="ECO:0000259" key="6">
    <source>
        <dbReference type="Pfam" id="PF21719"/>
    </source>
</evidence>
<dbReference type="GO" id="GO:1904263">
    <property type="term" value="P:positive regulation of TORC1 signaling"/>
    <property type="evidence" value="ECO:0007669"/>
    <property type="project" value="TreeGrafter"/>
</dbReference>
<dbReference type="Pfam" id="PF21719">
    <property type="entry name" value="MIOS_a-sol"/>
    <property type="match status" value="1"/>
</dbReference>
<comment type="caution">
    <text evidence="7">The sequence shown here is derived from an EMBL/GenBank/DDBJ whole genome shotgun (WGS) entry which is preliminary data.</text>
</comment>
<dbReference type="InterPro" id="IPR015943">
    <property type="entry name" value="WD40/YVTN_repeat-like_dom_sf"/>
</dbReference>
<dbReference type="InterPro" id="IPR037593">
    <property type="entry name" value="MIOS/Sea4"/>
</dbReference>
<feature type="compositionally biased region" description="Low complexity" evidence="4">
    <location>
        <begin position="1014"/>
        <end position="1033"/>
    </location>
</feature>
<feature type="domain" description="MIOS-like alpha-solenoid" evidence="6">
    <location>
        <begin position="621"/>
        <end position="860"/>
    </location>
</feature>
<dbReference type="OrthoDB" id="341486at2759"/>
<dbReference type="Proteomes" id="UP001151518">
    <property type="component" value="Unassembled WGS sequence"/>
</dbReference>
<keyword evidence="2" id="KW-0853">WD repeat</keyword>
<dbReference type="GO" id="GO:0005737">
    <property type="term" value="C:cytoplasm"/>
    <property type="evidence" value="ECO:0007669"/>
    <property type="project" value="TreeGrafter"/>
</dbReference>
<dbReference type="InterPro" id="IPR031488">
    <property type="entry name" value="Zn_ribbon_mio"/>
</dbReference>
<organism evidence="7 8">
    <name type="scientific">Coemansia spiralis</name>
    <dbReference type="NCBI Taxonomy" id="417178"/>
    <lineage>
        <taxon>Eukaryota</taxon>
        <taxon>Fungi</taxon>
        <taxon>Fungi incertae sedis</taxon>
        <taxon>Zoopagomycota</taxon>
        <taxon>Kickxellomycotina</taxon>
        <taxon>Kickxellomycetes</taxon>
        <taxon>Kickxellales</taxon>
        <taxon>Kickxellaceae</taxon>
        <taxon>Coemansia</taxon>
    </lineage>
</organism>
<evidence type="ECO:0000259" key="5">
    <source>
        <dbReference type="Pfam" id="PF17034"/>
    </source>
</evidence>
<evidence type="ECO:0000256" key="2">
    <source>
        <dbReference type="ARBA" id="ARBA00022574"/>
    </source>
</evidence>
<evidence type="ECO:0000256" key="4">
    <source>
        <dbReference type="SAM" id="MobiDB-lite"/>
    </source>
</evidence>
<dbReference type="Gene3D" id="2.130.10.10">
    <property type="entry name" value="YVTN repeat-like/Quinoprotein amine dehydrogenase"/>
    <property type="match status" value="1"/>
</dbReference>
<dbReference type="CDD" id="cd16691">
    <property type="entry name" value="mRING-H2-C3H3C2_Mio"/>
    <property type="match status" value="1"/>
</dbReference>
<protein>
    <recommendedName>
        <fullName evidence="9">WD repeat protein mio zinc-ribbon like domain-containing protein</fullName>
    </recommendedName>
</protein>
<evidence type="ECO:0008006" key="9">
    <source>
        <dbReference type="Google" id="ProtNLM"/>
    </source>
</evidence>
<name>A0A9W8G8M6_9FUNG</name>
<feature type="compositionally biased region" description="Low complexity" evidence="4">
    <location>
        <begin position="173"/>
        <end position="182"/>
    </location>
</feature>
<keyword evidence="3" id="KW-0677">Repeat</keyword>
<evidence type="ECO:0000256" key="1">
    <source>
        <dbReference type="ARBA" id="ARBA00009713"/>
    </source>
</evidence>
<comment type="similarity">
    <text evidence="1">Belongs to the WD repeat mio family.</text>
</comment>
<evidence type="ECO:0000313" key="8">
    <source>
        <dbReference type="Proteomes" id="UP001151518"/>
    </source>
</evidence>
<feature type="domain" description="GATOR2 complex protein MIO zinc-ribbon like" evidence="5">
    <location>
        <begin position="1097"/>
        <end position="1182"/>
    </location>
</feature>
<feature type="region of interest" description="Disordered" evidence="4">
    <location>
        <begin position="1004"/>
        <end position="1041"/>
    </location>
</feature>
<accession>A0A9W8G8M6</accession>
<gene>
    <name evidence="7" type="ORF">GGI25_002607</name>
</gene>
<proteinExistence type="inferred from homology"/>
<dbReference type="EMBL" id="JANBTW010000024">
    <property type="protein sequence ID" value="KAJ2678103.1"/>
    <property type="molecule type" value="Genomic_DNA"/>
</dbReference>
<sequence length="1184" mass="130099">MTARKPPVMSWMHPEEGCHFAVGSKVGLRVYRMLAAHESGSSARFDMVNFRPMSHPVSSLAAYPRILDHSSVMAVGSDAGEVSLQLYPLLDTPGGMDIAYASTGVNVYSASGRACRQMAFNAIHGDLLACGFDYKEGSPSLHIYDITRNTDIRQLLGTRSTPWSTHSEAADIQQPQNQQQQPTSSSTFANNYRDECDRIHTSAGVTSLSWVPNSVDDVLVACKKNRSSIRWYDLRMRYAGETVLYVPITNASGSVSETPGTVYDLQFDPFNCYRYMAHDRCGFVNMWDIRWASKPLYSFTLGKNKSILRMEYSPRRSGMIGVLTENSSILDIYSVGEFSDGKIPELKPLDATAFLDDAQMKEHYDDYRSSLISELEPQNVHIWTSHTYAPVSVSDDAEPSSMFLWVPPATSSKTLVRQQLITCSDNGVLYASSLPMSLVADFSSRGDVAVSNNWSKLLGAQPKSDAEMAVLHMQTPELRELVLDKPAKHNNSANAAINGAASTTPQTTGATPAPTSVPLVQLQQIQSGGNGLLARRQQAARQQAANGSEAKVAQLGERIKTMNLGISSGAVTTDMPQTTSSSHIHEYLAADKIKFNPAVEGRVAGDDKVESVLMEDVICQMRQRALRGYGTNAETNARIFNHDQNIRDMWQWVRDADIRRRSGDYNIALGVDASFYGVYNIMKLSKKHLKYIERQKHLTVHLDIHLDQQQRQLNQAAAPVVLQKSKLNGQRRLALLYCGWGLEGNIREQHIRALENANDYSAAAGTSFIYGDHQRCLQSLEKSNSQDQKLLSFMLKAQLSEDNKLIRGFTGERASAPSDMFGCPHLQMIFTYLVTGDWSQVLKNMMRMPLSYRLAVALRYMNDASLMRYIVVAGQTAVKKGNLDGIIITGIKDNGRLVLGQYVDNTTDVQTAALVTIFDVEEQLAKSEPSECWIYAYRNLLNRWRMFTTRALFDIALGNNREAKGLSRLSKVAEAIAIKPADARCTFCHQSLSYDVNRWRNPQQLHGGTGLPDASGASGTGAAVAPIGQLPIPGGQGGSPVQASAKIAVGADGRLIHTSKTTQALIGQPGGPVTGGVGMGAEPWRKDPQQMQTRLLYTNCQRCSNRLPRCIICRMTLGTPAVQPSAEDAVAGAGATGSDGEFSQWFSWCQTCGHGGHVSHLKSWFTSHSVCPIPGCGCECEKNY</sequence>
<dbReference type="InterPro" id="IPR036322">
    <property type="entry name" value="WD40_repeat_dom_sf"/>
</dbReference>
<dbReference type="AlphaFoldDB" id="A0A9W8G8M6"/>
<dbReference type="Pfam" id="PF17034">
    <property type="entry name" value="zinc_ribbon_16"/>
    <property type="match status" value="1"/>
</dbReference>
<dbReference type="PANTHER" id="PTHR16453">
    <property type="entry name" value="WD40 DOMAIN-CONTAINING PROTEIN MIO FAMILY MEMBER"/>
    <property type="match status" value="1"/>
</dbReference>
<dbReference type="SUPFAM" id="SSF50978">
    <property type="entry name" value="WD40 repeat-like"/>
    <property type="match status" value="1"/>
</dbReference>
<dbReference type="GO" id="GO:0034198">
    <property type="term" value="P:cellular response to amino acid starvation"/>
    <property type="evidence" value="ECO:0007669"/>
    <property type="project" value="TreeGrafter"/>
</dbReference>